<accession>A0A383VZ88</accession>
<dbReference type="Pfam" id="PF02493">
    <property type="entry name" value="MORN"/>
    <property type="match status" value="5"/>
</dbReference>
<proteinExistence type="predicted"/>
<evidence type="ECO:0000313" key="3">
    <source>
        <dbReference type="EMBL" id="SZX70183.1"/>
    </source>
</evidence>
<dbReference type="EMBL" id="FNXT01000975">
    <property type="protein sequence ID" value="SZX70183.1"/>
    <property type="molecule type" value="Genomic_DNA"/>
</dbReference>
<dbReference type="AlphaFoldDB" id="A0A383VZ88"/>
<evidence type="ECO:0000256" key="2">
    <source>
        <dbReference type="SAM" id="MobiDB-lite"/>
    </source>
</evidence>
<name>A0A383VZ88_TETOB</name>
<dbReference type="SMART" id="SM00698">
    <property type="entry name" value="MORN"/>
    <property type="match status" value="4"/>
</dbReference>
<organism evidence="3 4">
    <name type="scientific">Tetradesmus obliquus</name>
    <name type="common">Green alga</name>
    <name type="synonym">Acutodesmus obliquus</name>
    <dbReference type="NCBI Taxonomy" id="3088"/>
    <lineage>
        <taxon>Eukaryota</taxon>
        <taxon>Viridiplantae</taxon>
        <taxon>Chlorophyta</taxon>
        <taxon>core chlorophytes</taxon>
        <taxon>Chlorophyceae</taxon>
        <taxon>CS clade</taxon>
        <taxon>Sphaeropleales</taxon>
        <taxon>Scenedesmaceae</taxon>
        <taxon>Tetradesmus</taxon>
    </lineage>
</organism>
<dbReference type="InterPro" id="IPR003409">
    <property type="entry name" value="MORN"/>
</dbReference>
<evidence type="ECO:0000256" key="1">
    <source>
        <dbReference type="ARBA" id="ARBA00022737"/>
    </source>
</evidence>
<sequence length="211" mass="23181">MSDEENPPQPKWEGPSDADGLPRGQGVMTYPPPPPAEEDEEEKPGDSYAGHMEHGKRQGHGKYTWSNGAVYEGEYADNVKQGQGVMTFPDKSKYEGSWAEDRMDGQGTYHYSSGDIYMGGFRQGRKHGSGMYNFKAHSCQFLGIWSDGEFVEGKWVQRDGTTFKGSFEASIPSEGTFFFSGSGLVQQGQYTQSTGWQSTDALRVGTAAAVQ</sequence>
<dbReference type="STRING" id="3088.A0A383VZ88"/>
<reference evidence="3 4" key="1">
    <citation type="submission" date="2016-10" db="EMBL/GenBank/DDBJ databases">
        <authorList>
            <person name="Cai Z."/>
        </authorList>
    </citation>
    <scope>NUCLEOTIDE SEQUENCE [LARGE SCALE GENOMIC DNA]</scope>
</reference>
<dbReference type="PANTHER" id="PTHR43215:SF14">
    <property type="entry name" value="RADIAL SPOKE HEAD 1 HOMOLOG"/>
    <property type="match status" value="1"/>
</dbReference>
<keyword evidence="4" id="KW-1185">Reference proteome</keyword>
<keyword evidence="1" id="KW-0677">Repeat</keyword>
<dbReference type="Proteomes" id="UP000256970">
    <property type="component" value="Unassembled WGS sequence"/>
</dbReference>
<gene>
    <name evidence="3" type="ORF">BQ4739_LOCUS10415</name>
</gene>
<dbReference type="PANTHER" id="PTHR43215">
    <property type="entry name" value="RADIAL SPOKE HEAD 1 HOMOLOG"/>
    <property type="match status" value="1"/>
</dbReference>
<dbReference type="GO" id="GO:0016020">
    <property type="term" value="C:membrane"/>
    <property type="evidence" value="ECO:0007669"/>
    <property type="project" value="UniProtKB-ARBA"/>
</dbReference>
<dbReference type="Gene3D" id="2.20.110.10">
    <property type="entry name" value="Histone H3 K4-specific methyltransferase SET7/9 N-terminal domain"/>
    <property type="match status" value="2"/>
</dbReference>
<evidence type="ECO:0000313" key="4">
    <source>
        <dbReference type="Proteomes" id="UP000256970"/>
    </source>
</evidence>
<protein>
    <submittedName>
        <fullName evidence="3">Uncharacterized protein</fullName>
    </submittedName>
</protein>
<feature type="region of interest" description="Disordered" evidence="2">
    <location>
        <begin position="1"/>
        <end position="62"/>
    </location>
</feature>
<dbReference type="SUPFAM" id="SSF82185">
    <property type="entry name" value="Histone H3 K4-specific methyltransferase SET7/9 N-terminal domain"/>
    <property type="match status" value="1"/>
</dbReference>